<feature type="domain" description="C-type lectin" evidence="1">
    <location>
        <begin position="243"/>
        <end position="365"/>
    </location>
</feature>
<dbReference type="InterPro" id="IPR001304">
    <property type="entry name" value="C-type_lectin-like"/>
</dbReference>
<reference evidence="3" key="1">
    <citation type="submission" date="2025-08" db="UniProtKB">
        <authorList>
            <consortium name="RefSeq"/>
        </authorList>
    </citation>
    <scope>IDENTIFICATION</scope>
    <source>
        <tissue evidence="3">Whole body</tissue>
    </source>
</reference>
<organism evidence="2 3">
    <name type="scientific">Vanessa tameamea</name>
    <name type="common">Kamehameha butterfly</name>
    <dbReference type="NCBI Taxonomy" id="334116"/>
    <lineage>
        <taxon>Eukaryota</taxon>
        <taxon>Metazoa</taxon>
        <taxon>Ecdysozoa</taxon>
        <taxon>Arthropoda</taxon>
        <taxon>Hexapoda</taxon>
        <taxon>Insecta</taxon>
        <taxon>Pterygota</taxon>
        <taxon>Neoptera</taxon>
        <taxon>Endopterygota</taxon>
        <taxon>Lepidoptera</taxon>
        <taxon>Glossata</taxon>
        <taxon>Ditrysia</taxon>
        <taxon>Papilionoidea</taxon>
        <taxon>Nymphalidae</taxon>
        <taxon>Nymphalinae</taxon>
        <taxon>Vanessa</taxon>
    </lineage>
</organism>
<dbReference type="Gene3D" id="3.10.100.10">
    <property type="entry name" value="Mannose-Binding Protein A, subunit A"/>
    <property type="match status" value="3"/>
</dbReference>
<dbReference type="CDD" id="cd00037">
    <property type="entry name" value="CLECT"/>
    <property type="match status" value="3"/>
</dbReference>
<dbReference type="SMART" id="SM00034">
    <property type="entry name" value="CLECT"/>
    <property type="match status" value="3"/>
</dbReference>
<dbReference type="SUPFAM" id="SSF56436">
    <property type="entry name" value="C-type lectin-like"/>
    <property type="match status" value="3"/>
</dbReference>
<dbReference type="OMA" id="QHAFENC"/>
<sequence>MSIFNLLIIHVGYVINGSRFQKHNPYRSTIDCKSSEAVGMKNIFKNILFLISVAVSEASFNEQYRVPYAASDRWETYIFNDKEYLIQNLPVNWENAKILCRGHHNGTLAVLDTREKAEFMAEALSELQFSIESIWVGARRDSAEDPEGYRWSHGVELRRTAGDVLPNENDEITKHYPMWLNRTHVPVPEGGADCVAVERVHHDKPVFLDLPCHLERPFACERDARIEVKVQNLKMVRCRTGLYHLFDGRMDWHQAAAYCLMKKMSLANISTMKCLKKLGLTMLKSRPSIESAWVGAKGSLGHWTWTDTGLSIFNPGLFSDAQPWPPLRDRSSIKQSGCLQVDRHATRTPVFLEARCERKTQFICYEGLPTLKTALATPSDDNYYYILVRQLFYWQHAFENCQKMNGSLASIDSNDIMIQLLLAMGENKDEPVEHIWISGRLNMTKDIAIDAITYSWYNPANNKRILDPKSFGDSSIGLYMPPWLDGDFTMDSSCLNLDRQDHLNGLVYGLPCDTPQYSVCMIEKSSSKVHQSSESYSSESQ</sequence>
<keyword evidence="2" id="KW-1185">Reference proteome</keyword>
<evidence type="ECO:0000313" key="3">
    <source>
        <dbReference type="RefSeq" id="XP_026483680.2"/>
    </source>
</evidence>
<dbReference type="Proteomes" id="UP001652626">
    <property type="component" value="Chromosome 28"/>
</dbReference>
<dbReference type="RefSeq" id="XP_026483680.2">
    <property type="nucleotide sequence ID" value="XM_026627895.2"/>
</dbReference>
<dbReference type="GeneID" id="113391810"/>
<evidence type="ECO:0000259" key="1">
    <source>
        <dbReference type="PROSITE" id="PS50041"/>
    </source>
</evidence>
<dbReference type="PROSITE" id="PS50041">
    <property type="entry name" value="C_TYPE_LECTIN_2"/>
    <property type="match status" value="2"/>
</dbReference>
<feature type="domain" description="C-type lectin" evidence="1">
    <location>
        <begin position="79"/>
        <end position="221"/>
    </location>
</feature>
<dbReference type="PANTHER" id="PTHR45710">
    <property type="entry name" value="C-TYPE LECTIN DOMAIN-CONTAINING PROTEIN 180"/>
    <property type="match status" value="1"/>
</dbReference>
<dbReference type="Pfam" id="PF00059">
    <property type="entry name" value="Lectin_C"/>
    <property type="match status" value="2"/>
</dbReference>
<proteinExistence type="predicted"/>
<dbReference type="PANTHER" id="PTHR45710:SF36">
    <property type="entry name" value="C-TYPE LECTIN DOMAIN-CONTAINING PROTEIN"/>
    <property type="match status" value="1"/>
</dbReference>
<dbReference type="AlphaFoldDB" id="A0A8B8HGP4"/>
<name>A0A8B8HGP4_VANTA</name>
<evidence type="ECO:0000313" key="2">
    <source>
        <dbReference type="Proteomes" id="UP001652626"/>
    </source>
</evidence>
<dbReference type="InterPro" id="IPR016186">
    <property type="entry name" value="C-type_lectin-like/link_sf"/>
</dbReference>
<dbReference type="InterPro" id="IPR050828">
    <property type="entry name" value="C-type_lectin/matrix_domain"/>
</dbReference>
<dbReference type="OrthoDB" id="6356110at2759"/>
<gene>
    <name evidence="3" type="primary">LOC113391810</name>
</gene>
<protein>
    <submittedName>
        <fullName evidence="3">Macrophage mannose receptor 1-like</fullName>
    </submittedName>
</protein>
<accession>A0A8B8HGP4</accession>
<dbReference type="InterPro" id="IPR016187">
    <property type="entry name" value="CTDL_fold"/>
</dbReference>